<name>A0A9Q1EW28_SYNKA</name>
<dbReference type="EMBL" id="JAINUF010000012">
    <property type="protein sequence ID" value="KAJ8346084.1"/>
    <property type="molecule type" value="Genomic_DNA"/>
</dbReference>
<dbReference type="OrthoDB" id="8415578at2759"/>
<evidence type="ECO:0000256" key="1">
    <source>
        <dbReference type="SAM" id="MobiDB-lite"/>
    </source>
</evidence>
<feature type="compositionally biased region" description="Polar residues" evidence="1">
    <location>
        <begin position="232"/>
        <end position="245"/>
    </location>
</feature>
<organism evidence="2 3">
    <name type="scientific">Synaphobranchus kaupii</name>
    <name type="common">Kaup's arrowtooth eel</name>
    <dbReference type="NCBI Taxonomy" id="118154"/>
    <lineage>
        <taxon>Eukaryota</taxon>
        <taxon>Metazoa</taxon>
        <taxon>Chordata</taxon>
        <taxon>Craniata</taxon>
        <taxon>Vertebrata</taxon>
        <taxon>Euteleostomi</taxon>
        <taxon>Actinopterygii</taxon>
        <taxon>Neopterygii</taxon>
        <taxon>Teleostei</taxon>
        <taxon>Anguilliformes</taxon>
        <taxon>Synaphobranchidae</taxon>
        <taxon>Synaphobranchus</taxon>
    </lineage>
</organism>
<feature type="region of interest" description="Disordered" evidence="1">
    <location>
        <begin position="212"/>
        <end position="245"/>
    </location>
</feature>
<keyword evidence="3" id="KW-1185">Reference proteome</keyword>
<dbReference type="AlphaFoldDB" id="A0A9Q1EW28"/>
<feature type="region of interest" description="Disordered" evidence="1">
    <location>
        <begin position="1"/>
        <end position="45"/>
    </location>
</feature>
<proteinExistence type="predicted"/>
<evidence type="ECO:0000313" key="2">
    <source>
        <dbReference type="EMBL" id="KAJ8346084.1"/>
    </source>
</evidence>
<comment type="caution">
    <text evidence="2">The sequence shown here is derived from an EMBL/GenBank/DDBJ whole genome shotgun (WGS) entry which is preliminary data.</text>
</comment>
<gene>
    <name evidence="2" type="ORF">SKAU_G00302770</name>
</gene>
<accession>A0A9Q1EW28</accession>
<sequence>MSVQFSTSTYKEEFRSPARGKPTRPRPSSAHRRNNPHPRPDFLLPRRLQTGCGARQIALPQTPLDYGTRFFPPLRHLSLPRQEGKPASLFLWPGSVDRPATHKPGLSLAQSEMEAQKKSCLQSNVHLKGTQCFRSNIQPHITQGDRGILGSEVLKEPMSKQPDTSTLSRYPKPQMYIRKSSSTLDPRGGLHFCKRSSSLGIIRGFQEAKEKAAGRSLKKDDLLCPPPPRAPNNLTLYQQAKNKQN</sequence>
<protein>
    <submittedName>
        <fullName evidence="2">Uncharacterized protein</fullName>
    </submittedName>
</protein>
<reference evidence="2" key="1">
    <citation type="journal article" date="2023" name="Science">
        <title>Genome structures resolve the early diversification of teleost fishes.</title>
        <authorList>
            <person name="Parey E."/>
            <person name="Louis A."/>
            <person name="Montfort J."/>
            <person name="Bouchez O."/>
            <person name="Roques C."/>
            <person name="Iampietro C."/>
            <person name="Lluch J."/>
            <person name="Castinel A."/>
            <person name="Donnadieu C."/>
            <person name="Desvignes T."/>
            <person name="Floi Bucao C."/>
            <person name="Jouanno E."/>
            <person name="Wen M."/>
            <person name="Mejri S."/>
            <person name="Dirks R."/>
            <person name="Jansen H."/>
            <person name="Henkel C."/>
            <person name="Chen W.J."/>
            <person name="Zahm M."/>
            <person name="Cabau C."/>
            <person name="Klopp C."/>
            <person name="Thompson A.W."/>
            <person name="Robinson-Rechavi M."/>
            <person name="Braasch I."/>
            <person name="Lecointre G."/>
            <person name="Bobe J."/>
            <person name="Postlethwait J.H."/>
            <person name="Berthelot C."/>
            <person name="Roest Crollius H."/>
            <person name="Guiguen Y."/>
        </authorList>
    </citation>
    <scope>NUCLEOTIDE SEQUENCE</scope>
    <source>
        <strain evidence="2">WJC10195</strain>
    </source>
</reference>
<feature type="compositionally biased region" description="Basic residues" evidence="1">
    <location>
        <begin position="21"/>
        <end position="36"/>
    </location>
</feature>
<dbReference type="Proteomes" id="UP001152622">
    <property type="component" value="Chromosome 12"/>
</dbReference>
<evidence type="ECO:0000313" key="3">
    <source>
        <dbReference type="Proteomes" id="UP001152622"/>
    </source>
</evidence>
<feature type="compositionally biased region" description="Basic and acidic residues" evidence="1">
    <location>
        <begin position="212"/>
        <end position="222"/>
    </location>
</feature>